<feature type="domain" description="Saccharopine dehydrogenase NADP binding" evidence="1">
    <location>
        <begin position="6"/>
        <end position="124"/>
    </location>
</feature>
<dbReference type="Pfam" id="PF03435">
    <property type="entry name" value="Sacchrp_dh_NADP"/>
    <property type="match status" value="1"/>
</dbReference>
<dbReference type="SUPFAM" id="SSF51735">
    <property type="entry name" value="NAD(P)-binding Rossmann-fold domains"/>
    <property type="match status" value="1"/>
</dbReference>
<accession>M7SJ56</accession>
<dbReference type="OMA" id="TDCLAAH"/>
<dbReference type="InterPro" id="IPR036291">
    <property type="entry name" value="NAD(P)-bd_dom_sf"/>
</dbReference>
<gene>
    <name evidence="2" type="ORF">UCREL1_8841</name>
</gene>
<protein>
    <submittedName>
        <fullName evidence="2">Putative integral membrane protein</fullName>
    </submittedName>
</protein>
<dbReference type="Proteomes" id="UP000012174">
    <property type="component" value="Unassembled WGS sequence"/>
</dbReference>
<name>M7SJ56_EUTLA</name>
<organism evidence="2 3">
    <name type="scientific">Eutypa lata (strain UCR-EL1)</name>
    <name type="common">Grapevine dieback disease fungus</name>
    <name type="synonym">Eutypa armeniacae</name>
    <dbReference type="NCBI Taxonomy" id="1287681"/>
    <lineage>
        <taxon>Eukaryota</taxon>
        <taxon>Fungi</taxon>
        <taxon>Dikarya</taxon>
        <taxon>Ascomycota</taxon>
        <taxon>Pezizomycotina</taxon>
        <taxon>Sordariomycetes</taxon>
        <taxon>Xylariomycetidae</taxon>
        <taxon>Xylariales</taxon>
        <taxon>Diatrypaceae</taxon>
        <taxon>Eutypa</taxon>
    </lineage>
</organism>
<dbReference type="Gene3D" id="3.40.50.720">
    <property type="entry name" value="NAD(P)-binding Rossmann-like Domain"/>
    <property type="match status" value="1"/>
</dbReference>
<dbReference type="KEGG" id="ela:UCREL1_8841"/>
<evidence type="ECO:0000259" key="1">
    <source>
        <dbReference type="Pfam" id="PF03435"/>
    </source>
</evidence>
<reference evidence="3" key="1">
    <citation type="journal article" date="2013" name="Genome Announc.">
        <title>Draft genome sequence of the grapevine dieback fungus Eutypa lata UCR-EL1.</title>
        <authorList>
            <person name="Blanco-Ulate B."/>
            <person name="Rolshausen P.E."/>
            <person name="Cantu D."/>
        </authorList>
    </citation>
    <scope>NUCLEOTIDE SEQUENCE [LARGE SCALE GENOMIC DNA]</scope>
    <source>
        <strain evidence="3">UCR-EL1</strain>
    </source>
</reference>
<dbReference type="HOGENOM" id="CLU_046808_0_0_1"/>
<dbReference type="EMBL" id="KB707114">
    <property type="protein sequence ID" value="EMR64192.1"/>
    <property type="molecule type" value="Genomic_DNA"/>
</dbReference>
<dbReference type="InterPro" id="IPR005097">
    <property type="entry name" value="Sacchrp_dh_NADP-bd"/>
</dbReference>
<dbReference type="PANTHER" id="PTHR43781:SF1">
    <property type="entry name" value="SACCHAROPINE DEHYDROGENASE"/>
    <property type="match status" value="1"/>
</dbReference>
<evidence type="ECO:0000313" key="2">
    <source>
        <dbReference type="EMBL" id="EMR64192.1"/>
    </source>
</evidence>
<keyword evidence="3" id="KW-1185">Reference proteome</keyword>
<dbReference type="eggNOG" id="KOG2733">
    <property type="taxonomic scope" value="Eukaryota"/>
</dbReference>
<proteinExistence type="predicted"/>
<dbReference type="OrthoDB" id="10268090at2759"/>
<dbReference type="AlphaFoldDB" id="M7SJ56"/>
<sequence>MAPSFIIYGANGYTGRLAADQAKSKGLNFEIAGRSKDKIAKLALALDVPYRIFDTTDTESAIDAALADTQVLLNCAGPFARTAEPLMRACIRNHVHYLDVSAELGTYDLAGTLDAEAKEAGIMLLPGCGGSVAVLGCLAGYAASRVAEPVGIDVALHVAGSMSRGSATSAAESVKTATGSLQRVDGRLVEVDQGAGGGGGGTSTFDFGDGRGSVDCFAVTLPDLITISKATGVANVRTFVNVSGNAFPSGDISSLPDGPSVQEREANPYHASVRVTGRDGTVVRAVLHTVNGYTFTPVASVETARRILSGVFQIGFSTPAAVFGNTFIENAVDGTKIVNL</sequence>
<evidence type="ECO:0000313" key="3">
    <source>
        <dbReference type="Proteomes" id="UP000012174"/>
    </source>
</evidence>
<dbReference type="PANTHER" id="PTHR43781">
    <property type="entry name" value="SACCHAROPINE DEHYDROGENASE"/>
    <property type="match status" value="1"/>
</dbReference>